<dbReference type="EMBL" id="BLSA01001015">
    <property type="protein sequence ID" value="GFP34187.1"/>
    <property type="molecule type" value="Genomic_DNA"/>
</dbReference>
<sequence length="80" mass="8836">MTLNEYSTYLLSTQDFLENLKFRIDFVCPHFLSREMEVGDGESSGGRRPKLLRFNFSSGCIIGVDVGGTNISGVVTNLKG</sequence>
<evidence type="ECO:0008006" key="3">
    <source>
        <dbReference type="Google" id="ProtNLM"/>
    </source>
</evidence>
<proteinExistence type="predicted"/>
<accession>A0A6V8PPP1</accession>
<comment type="caution">
    <text evidence="1">The sequence shown here is derived from an EMBL/GenBank/DDBJ whole genome shotgun (WGS) entry which is preliminary data.</text>
</comment>
<evidence type="ECO:0000313" key="2">
    <source>
        <dbReference type="Proteomes" id="UP000568877"/>
    </source>
</evidence>
<protein>
    <recommendedName>
        <fullName evidence="3">Glucokinase</fullName>
    </recommendedName>
</protein>
<dbReference type="AlphaFoldDB" id="A0A6V8PPP1"/>
<dbReference type="Proteomes" id="UP000568877">
    <property type="component" value="Unassembled WGS sequence"/>
</dbReference>
<evidence type="ECO:0000313" key="1">
    <source>
        <dbReference type="EMBL" id="GFP34187.1"/>
    </source>
</evidence>
<reference evidence="1 2" key="1">
    <citation type="journal article" date="2020" name="Front. Microbiol.">
        <title>Single-cell genomics of novel Actinobacteria with the Wood-Ljungdahl pathway discovered in a serpentinizing system.</title>
        <authorList>
            <person name="Merino N."/>
            <person name="Kawai M."/>
            <person name="Boyd E.S."/>
            <person name="Colman D.R."/>
            <person name="McGlynn S.E."/>
            <person name="Nealson K.H."/>
            <person name="Kurokawa K."/>
            <person name="Hongoh Y."/>
        </authorList>
    </citation>
    <scope>NUCLEOTIDE SEQUENCE [LARGE SCALE GENOMIC DNA]</scope>
    <source>
        <strain evidence="1 2">S42</strain>
    </source>
</reference>
<name>A0A6V8PPP1_9ACTN</name>
<gene>
    <name evidence="1" type="ORF">HKBW3S42_02527</name>
</gene>
<organism evidence="1 2">
    <name type="scientific">Candidatus Hakubella thermalkaliphila</name>
    <dbReference type="NCBI Taxonomy" id="2754717"/>
    <lineage>
        <taxon>Bacteria</taxon>
        <taxon>Bacillati</taxon>
        <taxon>Actinomycetota</taxon>
        <taxon>Actinomycetota incertae sedis</taxon>
        <taxon>Candidatus Hakubellales</taxon>
        <taxon>Candidatus Hakubellaceae</taxon>
        <taxon>Candidatus Hakubella</taxon>
    </lineage>
</organism>
<feature type="non-terminal residue" evidence="1">
    <location>
        <position position="80"/>
    </location>
</feature>